<evidence type="ECO:0000313" key="12">
    <source>
        <dbReference type="Proteomes" id="UP000749646"/>
    </source>
</evidence>
<keyword evidence="4" id="KW-0732">Signal</keyword>
<feature type="compositionally biased region" description="Low complexity" evidence="10">
    <location>
        <begin position="56"/>
        <end position="72"/>
    </location>
</feature>
<reference evidence="11" key="1">
    <citation type="journal article" date="2020" name="Fungal Divers.">
        <title>Resolving the Mortierellaceae phylogeny through synthesis of multi-gene phylogenetics and phylogenomics.</title>
        <authorList>
            <person name="Vandepol N."/>
            <person name="Liber J."/>
            <person name="Desiro A."/>
            <person name="Na H."/>
            <person name="Kennedy M."/>
            <person name="Barry K."/>
            <person name="Grigoriev I.V."/>
            <person name="Miller A.N."/>
            <person name="O'Donnell K."/>
            <person name="Stajich J.E."/>
            <person name="Bonito G."/>
        </authorList>
    </citation>
    <scope>NUCLEOTIDE SEQUENCE</scope>
    <source>
        <strain evidence="11">MES-2147</strain>
    </source>
</reference>
<evidence type="ECO:0000256" key="7">
    <source>
        <dbReference type="ARBA" id="ARBA00023316"/>
    </source>
</evidence>
<dbReference type="EMBL" id="JAAAHW010006301">
    <property type="protein sequence ID" value="KAF9963335.1"/>
    <property type="molecule type" value="Genomic_DNA"/>
</dbReference>
<evidence type="ECO:0000256" key="3">
    <source>
        <dbReference type="ARBA" id="ARBA00022525"/>
    </source>
</evidence>
<evidence type="ECO:0000256" key="9">
    <source>
        <dbReference type="ARBA" id="ARBA00038929"/>
    </source>
</evidence>
<dbReference type="OrthoDB" id="1887033at2759"/>
<dbReference type="GO" id="GO:0071555">
    <property type="term" value="P:cell wall organization"/>
    <property type="evidence" value="ECO:0007669"/>
    <property type="project" value="UniProtKB-KW"/>
</dbReference>
<dbReference type="PANTHER" id="PTHR31297:SF1">
    <property type="entry name" value="GLUCAN 1,3-BETA-GLUCOSIDASE I_II-RELATED"/>
    <property type="match status" value="1"/>
</dbReference>
<evidence type="ECO:0000256" key="8">
    <source>
        <dbReference type="ARBA" id="ARBA00036824"/>
    </source>
</evidence>
<dbReference type="GO" id="GO:0005576">
    <property type="term" value="C:extracellular region"/>
    <property type="evidence" value="ECO:0007669"/>
    <property type="project" value="UniProtKB-SubCell"/>
</dbReference>
<dbReference type="InterPro" id="IPR050386">
    <property type="entry name" value="Glycosyl_hydrolase_5"/>
</dbReference>
<dbReference type="GO" id="GO:0009251">
    <property type="term" value="P:glucan catabolic process"/>
    <property type="evidence" value="ECO:0007669"/>
    <property type="project" value="TreeGrafter"/>
</dbReference>
<keyword evidence="12" id="KW-1185">Reference proteome</keyword>
<dbReference type="Proteomes" id="UP000749646">
    <property type="component" value="Unassembled WGS sequence"/>
</dbReference>
<comment type="catalytic activity">
    <reaction evidence="8">
        <text>Successive hydrolysis of beta-D-glucose units from the non-reducing ends of (1-&gt;3)-beta-D-glucans, releasing alpha-glucose.</text>
        <dbReference type="EC" id="3.2.1.58"/>
    </reaction>
</comment>
<feature type="region of interest" description="Disordered" evidence="10">
    <location>
        <begin position="1"/>
        <end position="20"/>
    </location>
</feature>
<comment type="similarity">
    <text evidence="2">Belongs to the glycosyl hydrolase 5 (cellulase A) family.</text>
</comment>
<dbReference type="PANTHER" id="PTHR31297">
    <property type="entry name" value="GLUCAN ENDO-1,6-BETA-GLUCOSIDASE B"/>
    <property type="match status" value="1"/>
</dbReference>
<feature type="region of interest" description="Disordered" evidence="10">
    <location>
        <begin position="48"/>
        <end position="72"/>
    </location>
</feature>
<evidence type="ECO:0000256" key="5">
    <source>
        <dbReference type="ARBA" id="ARBA00022801"/>
    </source>
</evidence>
<proteinExistence type="inferred from homology"/>
<evidence type="ECO:0000256" key="4">
    <source>
        <dbReference type="ARBA" id="ARBA00022729"/>
    </source>
</evidence>
<dbReference type="InterPro" id="IPR017853">
    <property type="entry name" value="GH"/>
</dbReference>
<evidence type="ECO:0000256" key="2">
    <source>
        <dbReference type="ARBA" id="ARBA00005641"/>
    </source>
</evidence>
<dbReference type="GO" id="GO:0009986">
    <property type="term" value="C:cell surface"/>
    <property type="evidence" value="ECO:0007669"/>
    <property type="project" value="TreeGrafter"/>
</dbReference>
<accession>A0A9P6M208</accession>
<name>A0A9P6M208_9FUNG</name>
<evidence type="ECO:0000256" key="1">
    <source>
        <dbReference type="ARBA" id="ARBA00004613"/>
    </source>
</evidence>
<evidence type="ECO:0000256" key="6">
    <source>
        <dbReference type="ARBA" id="ARBA00023295"/>
    </source>
</evidence>
<dbReference type="SUPFAM" id="SSF51445">
    <property type="entry name" value="(Trans)glycosidases"/>
    <property type="match status" value="1"/>
</dbReference>
<dbReference type="AlphaFoldDB" id="A0A9P6M208"/>
<evidence type="ECO:0000256" key="10">
    <source>
        <dbReference type="SAM" id="MobiDB-lite"/>
    </source>
</evidence>
<evidence type="ECO:0000313" key="11">
    <source>
        <dbReference type="EMBL" id="KAF9963335.1"/>
    </source>
</evidence>
<keyword evidence="3" id="KW-0964">Secreted</keyword>
<gene>
    <name evidence="11" type="primary">EXG1</name>
    <name evidence="11" type="ORF">BGZ65_004286</name>
</gene>
<keyword evidence="5" id="KW-0378">Hydrolase</keyword>
<dbReference type="EC" id="3.2.1.58" evidence="9"/>
<sequence>MTQAPYRQETDLPVKPTNGAGSRTMIRVVGALVGILIKRPWFHDDNGKLSKVNSQDRYNNGNNGRDGSNTDGSSVSMFSSVQFLHATLGSAVPVRSAADPGSQPGRLAGAGALLGPEEAKAILQKHYSSWVTEETFKQIRDLGLNHVRIPLGFWALGNLEPDEP</sequence>
<protein>
    <recommendedName>
        <fullName evidence="9">glucan 1,3-beta-glucosidase</fullName>
        <ecNumber evidence="9">3.2.1.58</ecNumber>
    </recommendedName>
</protein>
<dbReference type="Gene3D" id="3.20.20.80">
    <property type="entry name" value="Glycosidases"/>
    <property type="match status" value="1"/>
</dbReference>
<keyword evidence="6" id="KW-0326">Glycosidase</keyword>
<comment type="subcellular location">
    <subcellularLocation>
        <location evidence="1">Secreted</location>
    </subcellularLocation>
</comment>
<comment type="caution">
    <text evidence="11">The sequence shown here is derived from an EMBL/GenBank/DDBJ whole genome shotgun (WGS) entry which is preliminary data.</text>
</comment>
<organism evidence="11 12">
    <name type="scientific">Modicella reniformis</name>
    <dbReference type="NCBI Taxonomy" id="1440133"/>
    <lineage>
        <taxon>Eukaryota</taxon>
        <taxon>Fungi</taxon>
        <taxon>Fungi incertae sedis</taxon>
        <taxon>Mucoromycota</taxon>
        <taxon>Mortierellomycotina</taxon>
        <taxon>Mortierellomycetes</taxon>
        <taxon>Mortierellales</taxon>
        <taxon>Mortierellaceae</taxon>
        <taxon>Modicella</taxon>
    </lineage>
</organism>
<keyword evidence="7" id="KW-0961">Cell wall biogenesis/degradation</keyword>
<dbReference type="GO" id="GO:0004338">
    <property type="term" value="F:glucan exo-1,3-beta-glucosidase activity"/>
    <property type="evidence" value="ECO:0007669"/>
    <property type="project" value="UniProtKB-EC"/>
</dbReference>